<dbReference type="RefSeq" id="WP_067497661.1">
    <property type="nucleotide sequence ID" value="NZ_LN999832.1"/>
</dbReference>
<feature type="transmembrane region" description="Helical" evidence="7">
    <location>
        <begin position="189"/>
        <end position="209"/>
    </location>
</feature>
<dbReference type="AlphaFoldDB" id="A0A143WQI8"/>
<dbReference type="KEGG" id="ged:FVIR_GE00148"/>
<keyword evidence="9" id="KW-1185">Reference proteome</keyword>
<evidence type="ECO:0000256" key="2">
    <source>
        <dbReference type="ARBA" id="ARBA00005633"/>
    </source>
</evidence>
<dbReference type="STRING" id="1070130.FVIR_GE00148"/>
<keyword evidence="3 7" id="KW-1003">Cell membrane</keyword>
<feature type="transmembrane region" description="Helical" evidence="7">
    <location>
        <begin position="79"/>
        <end position="103"/>
    </location>
</feature>
<dbReference type="InterPro" id="IPR009627">
    <property type="entry name" value="UPF0259"/>
</dbReference>
<feature type="transmembrane region" description="Helical" evidence="7">
    <location>
        <begin position="115"/>
        <end position="138"/>
    </location>
</feature>
<comment type="similarity">
    <text evidence="2 7">Belongs to the UPF0259 family.</text>
</comment>
<dbReference type="NCBIfam" id="NF002774">
    <property type="entry name" value="PRK02868.1"/>
    <property type="match status" value="1"/>
</dbReference>
<evidence type="ECO:0000256" key="7">
    <source>
        <dbReference type="HAMAP-Rule" id="MF_01067"/>
    </source>
</evidence>
<feature type="transmembrane region" description="Helical" evidence="7">
    <location>
        <begin position="215"/>
        <end position="241"/>
    </location>
</feature>
<evidence type="ECO:0000313" key="8">
    <source>
        <dbReference type="EMBL" id="CUX95953.1"/>
    </source>
</evidence>
<dbReference type="GO" id="GO:0005886">
    <property type="term" value="C:plasma membrane"/>
    <property type="evidence" value="ECO:0007669"/>
    <property type="project" value="UniProtKB-SubCell"/>
</dbReference>
<dbReference type="OrthoDB" id="6454524at2"/>
<dbReference type="HAMAP" id="MF_01067">
    <property type="entry name" value="UPF0259"/>
    <property type="match status" value="1"/>
</dbReference>
<name>A0A143WQI8_9ENTR</name>
<gene>
    <name evidence="8" type="ORF">FVIR_GE00148</name>
</gene>
<evidence type="ECO:0000256" key="6">
    <source>
        <dbReference type="ARBA" id="ARBA00023136"/>
    </source>
</evidence>
<evidence type="ECO:0000256" key="1">
    <source>
        <dbReference type="ARBA" id="ARBA00004429"/>
    </source>
</evidence>
<keyword evidence="5 7" id="KW-1133">Transmembrane helix</keyword>
<evidence type="ECO:0000256" key="5">
    <source>
        <dbReference type="ARBA" id="ARBA00022989"/>
    </source>
</evidence>
<dbReference type="Proteomes" id="UP000095665">
    <property type="component" value="Chromosome I"/>
</dbReference>
<sequence length="250" mass="28269">MLIMVNSLYRDMLNFFRNQFTSILLLVFLTAFFNTLLSHTLFPENEQLIRLIDSTHIKDTTDVTLQQLVQKLSLEKKLVLLKASIIAIFSGLISNILLVGGLLSMIHQISNRKYIGLLHAIFLLVPLLPRLMLLIFITTLLVKLGLLLIIIPGIFLAIVFSLAPIIIISDNLDVIKSMCLSASIASNNFRLLIPAIFFWFLAKTALLLMSTQFSFLSSLVTAILLNSLNNLISSLLLIYLYRLYMLLQKN</sequence>
<evidence type="ECO:0000256" key="4">
    <source>
        <dbReference type="ARBA" id="ARBA00022692"/>
    </source>
</evidence>
<evidence type="ECO:0000313" key="9">
    <source>
        <dbReference type="Proteomes" id="UP000095665"/>
    </source>
</evidence>
<dbReference type="EMBL" id="LN999832">
    <property type="protein sequence ID" value="CUX95953.1"/>
    <property type="molecule type" value="Genomic_DNA"/>
</dbReference>
<comment type="subcellular location">
    <subcellularLocation>
        <location evidence="1">Cell inner membrane</location>
        <topology evidence="1">Multi-pass membrane protein</topology>
    </subcellularLocation>
    <subcellularLocation>
        <location evidence="7">Cell membrane</location>
        <topology evidence="7">Multi-pass membrane protein</topology>
    </subcellularLocation>
</comment>
<reference evidence="9" key="1">
    <citation type="submission" date="2016-01" db="EMBL/GenBank/DDBJ databases">
        <authorList>
            <person name="Husnik F."/>
        </authorList>
    </citation>
    <scope>NUCLEOTIDE SEQUENCE [LARGE SCALE GENOMIC DNA]</scope>
</reference>
<evidence type="ECO:0000256" key="3">
    <source>
        <dbReference type="ARBA" id="ARBA00022475"/>
    </source>
</evidence>
<feature type="transmembrane region" description="Helical" evidence="7">
    <location>
        <begin position="144"/>
        <end position="168"/>
    </location>
</feature>
<accession>A0A143WQI8</accession>
<dbReference type="PATRIC" id="fig|1070130.3.peg.240"/>
<organism evidence="8 9">
    <name type="scientific">Candidatus Gullanella endobia</name>
    <dbReference type="NCBI Taxonomy" id="1070130"/>
    <lineage>
        <taxon>Bacteria</taxon>
        <taxon>Pseudomonadati</taxon>
        <taxon>Pseudomonadota</taxon>
        <taxon>Gammaproteobacteria</taxon>
        <taxon>Enterobacterales</taxon>
        <taxon>Enterobacteriaceae</taxon>
        <taxon>Candidatus Gullanella</taxon>
    </lineage>
</organism>
<proteinExistence type="inferred from homology"/>
<protein>
    <recommendedName>
        <fullName evidence="7">UPF0259 membrane protein FVIR_GE00148</fullName>
    </recommendedName>
</protein>
<dbReference type="Pfam" id="PF06790">
    <property type="entry name" value="UPF0259"/>
    <property type="match status" value="1"/>
</dbReference>
<keyword evidence="4 7" id="KW-0812">Transmembrane</keyword>
<keyword evidence="6 7" id="KW-0472">Membrane</keyword>